<sequence>MRTQIHAFASKWCRVNALLLTARRKSLAGSIPILYEFRKPAGIILAGFFHQKISRWDE</sequence>
<dbReference type="HOGENOM" id="CLU_2973806_0_0_9"/>
<accession>G9ZM45</accession>
<evidence type="ECO:0000313" key="1">
    <source>
        <dbReference type="EMBL" id="EHM00021.1"/>
    </source>
</evidence>
<dbReference type="STRING" id="797515.HMPREF9103_00793"/>
<dbReference type="EMBL" id="AGEY01000032">
    <property type="protein sequence ID" value="EHM00021.1"/>
    <property type="molecule type" value="Genomic_DNA"/>
</dbReference>
<name>G9ZM45_9LACO</name>
<dbReference type="Proteomes" id="UP000004625">
    <property type="component" value="Unassembled WGS sequence"/>
</dbReference>
<reference evidence="1 2" key="1">
    <citation type="submission" date="2011-09" db="EMBL/GenBank/DDBJ databases">
        <authorList>
            <person name="Weinstock G."/>
            <person name="Sodergren E."/>
            <person name="Clifton S."/>
            <person name="Fulton L."/>
            <person name="Fulton B."/>
            <person name="Courtney L."/>
            <person name="Fronick C."/>
            <person name="Harrison M."/>
            <person name="Strong C."/>
            <person name="Farmer C."/>
            <person name="Delahaunty K."/>
            <person name="Markovic C."/>
            <person name="Hall O."/>
            <person name="Minx P."/>
            <person name="Tomlinson C."/>
            <person name="Mitreva M."/>
            <person name="Hou S."/>
            <person name="Chen J."/>
            <person name="Wollam A."/>
            <person name="Pepin K.H."/>
            <person name="Johnson M."/>
            <person name="Bhonagiri V."/>
            <person name="Zhang X."/>
            <person name="Suruliraj S."/>
            <person name="Warren W."/>
            <person name="Chinwalla A."/>
            <person name="Mardis E.R."/>
            <person name="Wilson R.K."/>
        </authorList>
    </citation>
    <scope>NUCLEOTIDE SEQUENCE [LARGE SCALE GENOMIC DNA]</scope>
    <source>
        <strain evidence="1 2">F0439</strain>
    </source>
</reference>
<comment type="caution">
    <text evidence="1">The sequence shown here is derived from an EMBL/GenBank/DDBJ whole genome shotgun (WGS) entry which is preliminary data.</text>
</comment>
<keyword evidence="2" id="KW-1185">Reference proteome</keyword>
<evidence type="ECO:0000313" key="2">
    <source>
        <dbReference type="Proteomes" id="UP000004625"/>
    </source>
</evidence>
<protein>
    <submittedName>
        <fullName evidence="1">Uncharacterized protein</fullName>
    </submittedName>
</protein>
<gene>
    <name evidence="1" type="ORF">HMPREF9103_00793</name>
</gene>
<dbReference type="AlphaFoldDB" id="G9ZM45"/>
<organism evidence="1 2">
    <name type="scientific">Lentilactobacillus parafarraginis F0439</name>
    <dbReference type="NCBI Taxonomy" id="797515"/>
    <lineage>
        <taxon>Bacteria</taxon>
        <taxon>Bacillati</taxon>
        <taxon>Bacillota</taxon>
        <taxon>Bacilli</taxon>
        <taxon>Lactobacillales</taxon>
        <taxon>Lactobacillaceae</taxon>
        <taxon>Lentilactobacillus</taxon>
    </lineage>
</organism>
<proteinExistence type="predicted"/>